<comment type="caution">
    <text evidence="1">The sequence shown here is derived from an EMBL/GenBank/DDBJ whole genome shotgun (WGS) entry which is preliminary data.</text>
</comment>
<dbReference type="AlphaFoldDB" id="A0ABD1RAF0"/>
<sequence>MSLSSNLWILNAQKVSPVEILAIWSFLWPIIRNPNVGCSPLSATLFHSPKTSPGYSMAFHNRIRFCPICLPVSVQIHNPILEDLLKSKSCSLFLNFSIPHTPSISYQFFPNITLFKCPKNMNFDEAMRYFLARTRRYEDCEFDIYYDANSNELSLPFLHPNVCSFLHLPLKFPPTSDSPELYERLGAEYNLLWILSDDCINCHRKGGQCTSTGNNEFRCKEVPSIS</sequence>
<reference evidence="2" key="1">
    <citation type="submission" date="2024-07" db="EMBL/GenBank/DDBJ databases">
        <title>Two chromosome-level genome assemblies of Korean endemic species Abeliophyllum distichum and Forsythia ovata (Oleaceae).</title>
        <authorList>
            <person name="Jang H."/>
        </authorList>
    </citation>
    <scope>NUCLEOTIDE SEQUENCE [LARGE SCALE GENOMIC DNA]</scope>
</reference>
<protein>
    <submittedName>
        <fullName evidence="1">WAK assoc domain-containing protein</fullName>
    </submittedName>
</protein>
<evidence type="ECO:0000313" key="2">
    <source>
        <dbReference type="Proteomes" id="UP001604336"/>
    </source>
</evidence>
<name>A0ABD1RAF0_9LAMI</name>
<organism evidence="1 2">
    <name type="scientific">Abeliophyllum distichum</name>
    <dbReference type="NCBI Taxonomy" id="126358"/>
    <lineage>
        <taxon>Eukaryota</taxon>
        <taxon>Viridiplantae</taxon>
        <taxon>Streptophyta</taxon>
        <taxon>Embryophyta</taxon>
        <taxon>Tracheophyta</taxon>
        <taxon>Spermatophyta</taxon>
        <taxon>Magnoliopsida</taxon>
        <taxon>eudicotyledons</taxon>
        <taxon>Gunneridae</taxon>
        <taxon>Pentapetalae</taxon>
        <taxon>asterids</taxon>
        <taxon>lamiids</taxon>
        <taxon>Lamiales</taxon>
        <taxon>Oleaceae</taxon>
        <taxon>Forsythieae</taxon>
        <taxon>Abeliophyllum</taxon>
    </lineage>
</organism>
<keyword evidence="2" id="KW-1185">Reference proteome</keyword>
<accession>A0ABD1RAF0</accession>
<gene>
    <name evidence="1" type="ORF">Adt_29842</name>
</gene>
<evidence type="ECO:0000313" key="1">
    <source>
        <dbReference type="EMBL" id="KAL2485086.1"/>
    </source>
</evidence>
<dbReference type="EMBL" id="JBFOLK010000009">
    <property type="protein sequence ID" value="KAL2485086.1"/>
    <property type="molecule type" value="Genomic_DNA"/>
</dbReference>
<proteinExistence type="predicted"/>
<dbReference type="Proteomes" id="UP001604336">
    <property type="component" value="Unassembled WGS sequence"/>
</dbReference>